<comment type="caution">
    <text evidence="2">The sequence shown here is derived from an EMBL/GenBank/DDBJ whole genome shotgun (WGS) entry which is preliminary data.</text>
</comment>
<evidence type="ECO:0000313" key="2">
    <source>
        <dbReference type="EMBL" id="RKD23847.1"/>
    </source>
</evidence>
<dbReference type="EMBL" id="MCHY01000008">
    <property type="protein sequence ID" value="RKD23847.1"/>
    <property type="molecule type" value="Genomic_DNA"/>
</dbReference>
<reference evidence="2 3" key="1">
    <citation type="submission" date="2016-08" db="EMBL/GenBank/DDBJ databases">
        <title>Novel Firmicute Genomes.</title>
        <authorList>
            <person name="Poppleton D.I."/>
            <person name="Gribaldo S."/>
        </authorList>
    </citation>
    <scope>NUCLEOTIDE SEQUENCE [LARGE SCALE GENOMIC DNA]</scope>
    <source>
        <strain evidence="2 3">RAOx-1</strain>
    </source>
</reference>
<dbReference type="Proteomes" id="UP000284219">
    <property type="component" value="Unassembled WGS sequence"/>
</dbReference>
<evidence type="ECO:0000256" key="1">
    <source>
        <dbReference type="SAM" id="MobiDB-lite"/>
    </source>
</evidence>
<sequence length="117" mass="12907">MKKEVQTWFKKEVQKSGLTEPPEGTPFFQKWVAFSLLFSAPIALSGCGSQQLTAEDECKWERDRNGKWELDCDNNNSSYYRGHGYASKDSPIRSSSPMIKQGVGSGGKKSGGFFSGG</sequence>
<accession>A0A419SIQ8</accession>
<keyword evidence="3" id="KW-1185">Reference proteome</keyword>
<evidence type="ECO:0000313" key="3">
    <source>
        <dbReference type="Proteomes" id="UP000284219"/>
    </source>
</evidence>
<gene>
    <name evidence="2" type="ORF">BEP19_05300</name>
</gene>
<feature type="region of interest" description="Disordered" evidence="1">
    <location>
        <begin position="85"/>
        <end position="117"/>
    </location>
</feature>
<organism evidence="2 3">
    <name type="scientific">Ammoniphilus oxalaticus</name>
    <dbReference type="NCBI Taxonomy" id="66863"/>
    <lineage>
        <taxon>Bacteria</taxon>
        <taxon>Bacillati</taxon>
        <taxon>Bacillota</taxon>
        <taxon>Bacilli</taxon>
        <taxon>Bacillales</taxon>
        <taxon>Paenibacillaceae</taxon>
        <taxon>Aneurinibacillus group</taxon>
        <taxon>Ammoniphilus</taxon>
    </lineage>
</organism>
<dbReference type="RefSeq" id="WP_120189075.1">
    <property type="nucleotide sequence ID" value="NZ_MCHY01000008.1"/>
</dbReference>
<dbReference type="AlphaFoldDB" id="A0A419SIQ8"/>
<protein>
    <submittedName>
        <fullName evidence="2">Uncharacterized protein</fullName>
    </submittedName>
</protein>
<feature type="compositionally biased region" description="Gly residues" evidence="1">
    <location>
        <begin position="103"/>
        <end position="117"/>
    </location>
</feature>
<dbReference type="OrthoDB" id="9923491at2"/>
<proteinExistence type="predicted"/>
<name>A0A419SIQ8_9BACL</name>